<protein>
    <submittedName>
        <fullName evidence="2">Uncharacterized protein</fullName>
    </submittedName>
</protein>
<accession>A0AAU9MTM9</accession>
<feature type="region of interest" description="Disordered" evidence="1">
    <location>
        <begin position="1"/>
        <end position="23"/>
    </location>
</feature>
<reference evidence="2 3" key="1">
    <citation type="submission" date="2022-01" db="EMBL/GenBank/DDBJ databases">
        <authorList>
            <person name="Xiong W."/>
            <person name="Schranz E."/>
        </authorList>
    </citation>
    <scope>NUCLEOTIDE SEQUENCE [LARGE SCALE GENOMIC DNA]</scope>
</reference>
<organism evidence="2 3">
    <name type="scientific">Lactuca virosa</name>
    <dbReference type="NCBI Taxonomy" id="75947"/>
    <lineage>
        <taxon>Eukaryota</taxon>
        <taxon>Viridiplantae</taxon>
        <taxon>Streptophyta</taxon>
        <taxon>Embryophyta</taxon>
        <taxon>Tracheophyta</taxon>
        <taxon>Spermatophyta</taxon>
        <taxon>Magnoliopsida</taxon>
        <taxon>eudicotyledons</taxon>
        <taxon>Gunneridae</taxon>
        <taxon>Pentapetalae</taxon>
        <taxon>asterids</taxon>
        <taxon>campanulids</taxon>
        <taxon>Asterales</taxon>
        <taxon>Asteraceae</taxon>
        <taxon>Cichorioideae</taxon>
        <taxon>Cichorieae</taxon>
        <taxon>Lactucinae</taxon>
        <taxon>Lactuca</taxon>
    </lineage>
</organism>
<evidence type="ECO:0000313" key="3">
    <source>
        <dbReference type="Proteomes" id="UP001157418"/>
    </source>
</evidence>
<gene>
    <name evidence="2" type="ORF">LVIROSA_LOCUS16310</name>
</gene>
<proteinExistence type="predicted"/>
<sequence>MAMAGNGRTRYEGGGADEKSRKWSFSPEINEDLQTAFQEAGQNNSTSISAATGIAKLQQIWKHFFCIARSSESFV</sequence>
<evidence type="ECO:0000313" key="2">
    <source>
        <dbReference type="EMBL" id="CAH1429449.1"/>
    </source>
</evidence>
<dbReference type="Proteomes" id="UP001157418">
    <property type="component" value="Unassembled WGS sequence"/>
</dbReference>
<name>A0AAU9MTM9_9ASTR</name>
<evidence type="ECO:0000256" key="1">
    <source>
        <dbReference type="SAM" id="MobiDB-lite"/>
    </source>
</evidence>
<dbReference type="EMBL" id="CAKMRJ010002786">
    <property type="protein sequence ID" value="CAH1429449.1"/>
    <property type="molecule type" value="Genomic_DNA"/>
</dbReference>
<keyword evidence="3" id="KW-1185">Reference proteome</keyword>
<comment type="caution">
    <text evidence="2">The sequence shown here is derived from an EMBL/GenBank/DDBJ whole genome shotgun (WGS) entry which is preliminary data.</text>
</comment>
<dbReference type="AlphaFoldDB" id="A0AAU9MTM9"/>